<dbReference type="GO" id="GO:0005829">
    <property type="term" value="C:cytosol"/>
    <property type="evidence" value="ECO:0007669"/>
    <property type="project" value="TreeGrafter"/>
</dbReference>
<dbReference type="AlphaFoldDB" id="C1F6Z2"/>
<dbReference type="RefSeq" id="WP_015898490.1">
    <property type="nucleotide sequence ID" value="NC_012483.1"/>
</dbReference>
<dbReference type="PANTHER" id="PTHR10204:SF34">
    <property type="entry name" value="NAD(P)H DEHYDROGENASE [QUINONE] 1 ISOFORM 1"/>
    <property type="match status" value="1"/>
</dbReference>
<dbReference type="STRING" id="240015.ACP_3461"/>
<dbReference type="HOGENOM" id="CLU_058643_1_0_0"/>
<evidence type="ECO:0000313" key="4">
    <source>
        <dbReference type="EMBL" id="ACO31699.1"/>
    </source>
</evidence>
<name>C1F6Z2_ACIC5</name>
<dbReference type="InParanoid" id="C1F6Z2"/>
<dbReference type="KEGG" id="aca:ACP_3461"/>
<dbReference type="eggNOG" id="COG2249">
    <property type="taxonomic scope" value="Bacteria"/>
</dbReference>
<feature type="domain" description="Flavodoxin-like fold" evidence="3">
    <location>
        <begin position="3"/>
        <end position="169"/>
    </location>
</feature>
<proteinExistence type="inferred from homology"/>
<keyword evidence="5" id="KW-1185">Reference proteome</keyword>
<evidence type="ECO:0000313" key="5">
    <source>
        <dbReference type="Proteomes" id="UP000002207"/>
    </source>
</evidence>
<keyword evidence="2" id="KW-0560">Oxidoreductase</keyword>
<dbReference type="EMBL" id="CP001472">
    <property type="protein sequence ID" value="ACO31699.1"/>
    <property type="molecule type" value="Genomic_DNA"/>
</dbReference>
<dbReference type="InterPro" id="IPR051545">
    <property type="entry name" value="NAD(P)H_dehydrogenase_qn"/>
</dbReference>
<dbReference type="OrthoDB" id="9798454at2"/>
<organism evidence="4 5">
    <name type="scientific">Acidobacterium capsulatum (strain ATCC 51196 / DSM 11244 / BCRC 80197 / JCM 7670 / NBRC 15755 / NCIMB 13165 / 161)</name>
    <dbReference type="NCBI Taxonomy" id="240015"/>
    <lineage>
        <taxon>Bacteria</taxon>
        <taxon>Pseudomonadati</taxon>
        <taxon>Acidobacteriota</taxon>
        <taxon>Terriglobia</taxon>
        <taxon>Terriglobales</taxon>
        <taxon>Acidobacteriaceae</taxon>
        <taxon>Acidobacterium</taxon>
    </lineage>
</organism>
<dbReference type="PANTHER" id="PTHR10204">
    <property type="entry name" value="NAD P H OXIDOREDUCTASE-RELATED"/>
    <property type="match status" value="1"/>
</dbReference>
<evidence type="ECO:0000256" key="1">
    <source>
        <dbReference type="ARBA" id="ARBA00006252"/>
    </source>
</evidence>
<dbReference type="GO" id="GO:0003955">
    <property type="term" value="F:NAD(P)H dehydrogenase (quinone) activity"/>
    <property type="evidence" value="ECO:0007669"/>
    <property type="project" value="TreeGrafter"/>
</dbReference>
<gene>
    <name evidence="4" type="ordered locus">ACP_3461</name>
</gene>
<dbReference type="SUPFAM" id="SSF52218">
    <property type="entry name" value="Flavoproteins"/>
    <property type="match status" value="1"/>
</dbReference>
<dbReference type="Proteomes" id="UP000002207">
    <property type="component" value="Chromosome"/>
</dbReference>
<protein>
    <submittedName>
        <fullName evidence="4">Flavodoxin-like fold protein</fullName>
    </submittedName>
</protein>
<evidence type="ECO:0000259" key="3">
    <source>
        <dbReference type="Pfam" id="PF02525"/>
    </source>
</evidence>
<sequence length="191" mass="21605">MARIVILVGHARKETYGEALAESYACGARLAGHEVQLFVLSKLAFDPILHEGFSRPQPLEPDLEKVHGALVAADHLVIVFPLWMGNMPAILNGFIERIFQPEYCEAERRKQSFPQPLKGKSGLIVMTMGMPALAYRCWYGPHALRILRNFVLWHIGVHPTRVQLIGRVEAIGHRGRSHWLNRMEELGRRAA</sequence>
<evidence type="ECO:0000256" key="2">
    <source>
        <dbReference type="ARBA" id="ARBA00023002"/>
    </source>
</evidence>
<dbReference type="Gene3D" id="3.40.50.360">
    <property type="match status" value="1"/>
</dbReference>
<dbReference type="InterPro" id="IPR003680">
    <property type="entry name" value="Flavodoxin_fold"/>
</dbReference>
<dbReference type="Pfam" id="PF02525">
    <property type="entry name" value="Flavodoxin_2"/>
    <property type="match status" value="1"/>
</dbReference>
<dbReference type="FunCoup" id="C1F6Z2">
    <property type="interactions" value="46"/>
</dbReference>
<accession>C1F6Z2</accession>
<reference evidence="4 5" key="1">
    <citation type="journal article" date="2009" name="Appl. Environ. Microbiol.">
        <title>Three genomes from the phylum Acidobacteria provide insight into the lifestyles of these microorganisms in soils.</title>
        <authorList>
            <person name="Ward N.L."/>
            <person name="Challacombe J.F."/>
            <person name="Janssen P.H."/>
            <person name="Henrissat B."/>
            <person name="Coutinho P.M."/>
            <person name="Wu M."/>
            <person name="Xie G."/>
            <person name="Haft D.H."/>
            <person name="Sait M."/>
            <person name="Badger J."/>
            <person name="Barabote R.D."/>
            <person name="Bradley B."/>
            <person name="Brettin T.S."/>
            <person name="Brinkac L.M."/>
            <person name="Bruce D."/>
            <person name="Creasy T."/>
            <person name="Daugherty S.C."/>
            <person name="Davidsen T.M."/>
            <person name="DeBoy R.T."/>
            <person name="Detter J.C."/>
            <person name="Dodson R.J."/>
            <person name="Durkin A.S."/>
            <person name="Ganapathy A."/>
            <person name="Gwinn-Giglio M."/>
            <person name="Han C.S."/>
            <person name="Khouri H."/>
            <person name="Kiss H."/>
            <person name="Kothari S.P."/>
            <person name="Madupu R."/>
            <person name="Nelson K.E."/>
            <person name="Nelson W.C."/>
            <person name="Paulsen I."/>
            <person name="Penn K."/>
            <person name="Ren Q."/>
            <person name="Rosovitz M.J."/>
            <person name="Selengut J.D."/>
            <person name="Shrivastava S."/>
            <person name="Sullivan S.A."/>
            <person name="Tapia R."/>
            <person name="Thompson L.S."/>
            <person name="Watkins K.L."/>
            <person name="Yang Q."/>
            <person name="Yu C."/>
            <person name="Zafar N."/>
            <person name="Zhou L."/>
            <person name="Kuske C.R."/>
        </authorList>
    </citation>
    <scope>NUCLEOTIDE SEQUENCE [LARGE SCALE GENOMIC DNA]</scope>
    <source>
        <strain evidence="5">ATCC 51196 / DSM 11244 / BCRC 80197 / JCM 7670 / NBRC 15755 / NCIMB 13165 / 161</strain>
    </source>
</reference>
<comment type="similarity">
    <text evidence="1">Belongs to the NAD(P)H dehydrogenase (quinone) family.</text>
</comment>
<dbReference type="InterPro" id="IPR029039">
    <property type="entry name" value="Flavoprotein-like_sf"/>
</dbReference>